<evidence type="ECO:0000256" key="5">
    <source>
        <dbReference type="ARBA" id="ARBA00022777"/>
    </source>
</evidence>
<dbReference type="PANTHER" id="PTHR47634:SF9">
    <property type="entry name" value="PROTEIN KINASE DOMAIN-CONTAINING PROTEIN-RELATED"/>
    <property type="match status" value="1"/>
</dbReference>
<keyword evidence="3" id="KW-0808">Transferase</keyword>
<keyword evidence="4" id="KW-0547">Nucleotide-binding</keyword>
<dbReference type="STRING" id="1314777.A0A164W802"/>
<dbReference type="InterPro" id="IPR051334">
    <property type="entry name" value="SRPK"/>
</dbReference>
<evidence type="ECO:0000256" key="6">
    <source>
        <dbReference type="ARBA" id="ARBA00022840"/>
    </source>
</evidence>
<name>A0A164W802_9AGAM</name>
<organism evidence="9 10">
    <name type="scientific">Sistotremastrum niveocremeum HHB9708</name>
    <dbReference type="NCBI Taxonomy" id="1314777"/>
    <lineage>
        <taxon>Eukaryota</taxon>
        <taxon>Fungi</taxon>
        <taxon>Dikarya</taxon>
        <taxon>Basidiomycota</taxon>
        <taxon>Agaricomycotina</taxon>
        <taxon>Agaricomycetes</taxon>
        <taxon>Sistotremastrales</taxon>
        <taxon>Sistotremastraceae</taxon>
        <taxon>Sertulicium</taxon>
        <taxon>Sertulicium niveocremeum</taxon>
    </lineage>
</organism>
<evidence type="ECO:0000313" key="10">
    <source>
        <dbReference type="Proteomes" id="UP000076722"/>
    </source>
</evidence>
<dbReference type="EC" id="2.7.11.1" evidence="1"/>
<dbReference type="Gene3D" id="3.30.200.20">
    <property type="entry name" value="Phosphorylase Kinase, domain 1"/>
    <property type="match status" value="1"/>
</dbReference>
<dbReference type="GO" id="GO:0000245">
    <property type="term" value="P:spliceosomal complex assembly"/>
    <property type="evidence" value="ECO:0007669"/>
    <property type="project" value="TreeGrafter"/>
</dbReference>
<evidence type="ECO:0000256" key="2">
    <source>
        <dbReference type="ARBA" id="ARBA00022527"/>
    </source>
</evidence>
<dbReference type="AlphaFoldDB" id="A0A164W802"/>
<comment type="catalytic activity">
    <reaction evidence="7">
        <text>L-threonyl-[protein] + ATP = O-phospho-L-threonyl-[protein] + ADP + H(+)</text>
        <dbReference type="Rhea" id="RHEA:46608"/>
        <dbReference type="Rhea" id="RHEA-COMP:11060"/>
        <dbReference type="Rhea" id="RHEA-COMP:11605"/>
        <dbReference type="ChEBI" id="CHEBI:15378"/>
        <dbReference type="ChEBI" id="CHEBI:30013"/>
        <dbReference type="ChEBI" id="CHEBI:30616"/>
        <dbReference type="ChEBI" id="CHEBI:61977"/>
        <dbReference type="ChEBI" id="CHEBI:456216"/>
        <dbReference type="EC" id="2.7.11.1"/>
    </reaction>
</comment>
<keyword evidence="5" id="KW-0418">Kinase</keyword>
<evidence type="ECO:0000256" key="1">
    <source>
        <dbReference type="ARBA" id="ARBA00012513"/>
    </source>
</evidence>
<dbReference type="GO" id="GO:0005524">
    <property type="term" value="F:ATP binding"/>
    <property type="evidence" value="ECO:0007669"/>
    <property type="project" value="UniProtKB-KW"/>
</dbReference>
<dbReference type="PANTHER" id="PTHR47634">
    <property type="entry name" value="PROTEIN KINASE DOMAIN-CONTAINING PROTEIN-RELATED"/>
    <property type="match status" value="1"/>
</dbReference>
<comment type="catalytic activity">
    <reaction evidence="8">
        <text>L-seryl-[protein] + ATP = O-phospho-L-seryl-[protein] + ADP + H(+)</text>
        <dbReference type="Rhea" id="RHEA:17989"/>
        <dbReference type="Rhea" id="RHEA-COMP:9863"/>
        <dbReference type="Rhea" id="RHEA-COMP:11604"/>
        <dbReference type="ChEBI" id="CHEBI:15378"/>
        <dbReference type="ChEBI" id="CHEBI:29999"/>
        <dbReference type="ChEBI" id="CHEBI:30616"/>
        <dbReference type="ChEBI" id="CHEBI:83421"/>
        <dbReference type="ChEBI" id="CHEBI:456216"/>
        <dbReference type="EC" id="2.7.11.1"/>
    </reaction>
</comment>
<sequence>MSFYSSSATSAMLAQTDPPRLSSATQVYMRPSIDDEVERLDRYTLGGYYPVSIGESIGEGRYKILNKLGHGGTSTAWLAHDLSVTNDLRAFVTLKIMIADLSAVPFTAMPDLYIPQKIRTFAAHTNHSSRESIYAARNHF</sequence>
<accession>A0A164W802</accession>
<keyword evidence="6" id="KW-0067">ATP-binding</keyword>
<dbReference type="OrthoDB" id="5979581at2759"/>
<evidence type="ECO:0000256" key="4">
    <source>
        <dbReference type="ARBA" id="ARBA00022741"/>
    </source>
</evidence>
<evidence type="ECO:0000256" key="3">
    <source>
        <dbReference type="ARBA" id="ARBA00022679"/>
    </source>
</evidence>
<dbReference type="GO" id="GO:0004674">
    <property type="term" value="F:protein serine/threonine kinase activity"/>
    <property type="evidence" value="ECO:0007669"/>
    <property type="project" value="UniProtKB-KW"/>
</dbReference>
<reference evidence="9 10" key="1">
    <citation type="journal article" date="2016" name="Mol. Biol. Evol.">
        <title>Comparative Genomics of Early-Diverging Mushroom-Forming Fungi Provides Insights into the Origins of Lignocellulose Decay Capabilities.</title>
        <authorList>
            <person name="Nagy L.G."/>
            <person name="Riley R."/>
            <person name="Tritt A."/>
            <person name="Adam C."/>
            <person name="Daum C."/>
            <person name="Floudas D."/>
            <person name="Sun H."/>
            <person name="Yadav J.S."/>
            <person name="Pangilinan J."/>
            <person name="Larsson K.H."/>
            <person name="Matsuura K."/>
            <person name="Barry K."/>
            <person name="Labutti K."/>
            <person name="Kuo R."/>
            <person name="Ohm R.A."/>
            <person name="Bhattacharya S.S."/>
            <person name="Shirouzu T."/>
            <person name="Yoshinaga Y."/>
            <person name="Martin F.M."/>
            <person name="Grigoriev I.V."/>
            <person name="Hibbett D.S."/>
        </authorList>
    </citation>
    <scope>NUCLEOTIDE SEQUENCE [LARGE SCALE GENOMIC DNA]</scope>
    <source>
        <strain evidence="9 10">HHB9708</strain>
    </source>
</reference>
<evidence type="ECO:0000256" key="8">
    <source>
        <dbReference type="ARBA" id="ARBA00048679"/>
    </source>
</evidence>
<dbReference type="GO" id="GO:0050684">
    <property type="term" value="P:regulation of mRNA processing"/>
    <property type="evidence" value="ECO:0007669"/>
    <property type="project" value="TreeGrafter"/>
</dbReference>
<evidence type="ECO:0000313" key="9">
    <source>
        <dbReference type="EMBL" id="KZS94815.1"/>
    </source>
</evidence>
<protein>
    <recommendedName>
        <fullName evidence="1">non-specific serine/threonine protein kinase</fullName>
        <ecNumber evidence="1">2.7.11.1</ecNumber>
    </recommendedName>
</protein>
<proteinExistence type="predicted"/>
<dbReference type="Proteomes" id="UP000076722">
    <property type="component" value="Unassembled WGS sequence"/>
</dbReference>
<dbReference type="EMBL" id="KV419403">
    <property type="protein sequence ID" value="KZS94815.1"/>
    <property type="molecule type" value="Genomic_DNA"/>
</dbReference>
<keyword evidence="2" id="KW-0723">Serine/threonine-protein kinase</keyword>
<evidence type="ECO:0000256" key="7">
    <source>
        <dbReference type="ARBA" id="ARBA00047899"/>
    </source>
</evidence>
<keyword evidence="10" id="KW-1185">Reference proteome</keyword>
<gene>
    <name evidence="9" type="ORF">SISNIDRAFT_484349</name>
</gene>